<dbReference type="EC" id="3.1.1.84" evidence="4"/>
<dbReference type="RefSeq" id="WP_115346032.1">
    <property type="nucleotide sequence ID" value="NZ_UGPG01000001.1"/>
</dbReference>
<dbReference type="SUPFAM" id="SSF49785">
    <property type="entry name" value="Galactose-binding domain-like"/>
    <property type="match status" value="1"/>
</dbReference>
<dbReference type="InterPro" id="IPR008979">
    <property type="entry name" value="Galactose-bd-like_sf"/>
</dbReference>
<dbReference type="InterPro" id="IPR013736">
    <property type="entry name" value="Xaa-Pro_dipept_C"/>
</dbReference>
<dbReference type="Pfam" id="PF08530">
    <property type="entry name" value="PepX_C"/>
    <property type="match status" value="1"/>
</dbReference>
<dbReference type="AlphaFoldDB" id="A0A378ME96"/>
<evidence type="ECO:0000313" key="5">
    <source>
        <dbReference type="Proteomes" id="UP000254879"/>
    </source>
</evidence>
<dbReference type="SMART" id="SM00939">
    <property type="entry name" value="PepX_C"/>
    <property type="match status" value="1"/>
</dbReference>
<dbReference type="SUPFAM" id="SSF53474">
    <property type="entry name" value="alpha/beta-Hydrolases"/>
    <property type="match status" value="1"/>
</dbReference>
<evidence type="ECO:0000259" key="3">
    <source>
        <dbReference type="SMART" id="SM00939"/>
    </source>
</evidence>
<evidence type="ECO:0000256" key="2">
    <source>
        <dbReference type="SAM" id="MobiDB-lite"/>
    </source>
</evidence>
<evidence type="ECO:0000313" key="4">
    <source>
        <dbReference type="EMBL" id="STY44648.1"/>
    </source>
</evidence>
<protein>
    <submittedName>
        <fullName evidence="4">Cocaine esterase</fullName>
        <ecNumber evidence="4">3.1.1.84</ecNumber>
    </submittedName>
</protein>
<name>A0A378ME96_LISGR</name>
<dbReference type="PANTHER" id="PTHR43056:SF10">
    <property type="entry name" value="COCE_NOND FAMILY, PUTATIVE (AFU_ORTHOLOGUE AFUA_7G00600)-RELATED"/>
    <property type="match status" value="1"/>
</dbReference>
<reference evidence="4 5" key="1">
    <citation type="submission" date="2018-06" db="EMBL/GenBank/DDBJ databases">
        <authorList>
            <consortium name="Pathogen Informatics"/>
            <person name="Doyle S."/>
        </authorList>
    </citation>
    <scope>NUCLEOTIDE SEQUENCE [LARGE SCALE GENOMIC DNA]</scope>
    <source>
        <strain evidence="5">NCTC 10815</strain>
    </source>
</reference>
<dbReference type="InterPro" id="IPR050585">
    <property type="entry name" value="Xaa-Pro_dipeptidyl-ppase/CocE"/>
</dbReference>
<gene>
    <name evidence="4" type="primary">cocE</name>
    <name evidence="4" type="ORF">NCTC10815_02001</name>
</gene>
<accession>A0A378ME96</accession>
<feature type="compositionally biased region" description="Basic and acidic residues" evidence="2">
    <location>
        <begin position="405"/>
        <end position="418"/>
    </location>
</feature>
<dbReference type="EMBL" id="UGPG01000001">
    <property type="protein sequence ID" value="STY44648.1"/>
    <property type="molecule type" value="Genomic_DNA"/>
</dbReference>
<proteinExistence type="predicted"/>
<dbReference type="Gene3D" id="1.10.3020.10">
    <property type="entry name" value="alpha-amino acid ester hydrolase ( Helical cap domain)"/>
    <property type="match status" value="1"/>
</dbReference>
<dbReference type="PANTHER" id="PTHR43056">
    <property type="entry name" value="PEPTIDASE S9 PROLYL OLIGOPEPTIDASE"/>
    <property type="match status" value="1"/>
</dbReference>
<dbReference type="InterPro" id="IPR005674">
    <property type="entry name" value="CocE/Ser_esterase"/>
</dbReference>
<dbReference type="NCBIfam" id="TIGR00976">
    <property type="entry name" value="CocE_NonD"/>
    <property type="match status" value="1"/>
</dbReference>
<organism evidence="4 5">
    <name type="scientific">Listeria grayi</name>
    <name type="common">Listeria murrayi</name>
    <dbReference type="NCBI Taxonomy" id="1641"/>
    <lineage>
        <taxon>Bacteria</taxon>
        <taxon>Bacillati</taxon>
        <taxon>Bacillota</taxon>
        <taxon>Bacilli</taxon>
        <taxon>Bacillales</taxon>
        <taxon>Listeriaceae</taxon>
        <taxon>Listeria</taxon>
    </lineage>
</organism>
<evidence type="ECO:0000256" key="1">
    <source>
        <dbReference type="ARBA" id="ARBA00022801"/>
    </source>
</evidence>
<keyword evidence="1 4" id="KW-0378">Hydrolase</keyword>
<dbReference type="InterPro" id="IPR000383">
    <property type="entry name" value="Xaa-Pro-like_dom"/>
</dbReference>
<dbReference type="Proteomes" id="UP000254879">
    <property type="component" value="Unassembled WGS sequence"/>
</dbReference>
<dbReference type="Pfam" id="PF02129">
    <property type="entry name" value="Peptidase_S15"/>
    <property type="match status" value="1"/>
</dbReference>
<dbReference type="InterPro" id="IPR029058">
    <property type="entry name" value="AB_hydrolase_fold"/>
</dbReference>
<dbReference type="Gene3D" id="3.40.50.1820">
    <property type="entry name" value="alpha/beta hydrolase"/>
    <property type="match status" value="1"/>
</dbReference>
<feature type="region of interest" description="Disordered" evidence="2">
    <location>
        <begin position="385"/>
        <end position="418"/>
    </location>
</feature>
<dbReference type="Gene3D" id="2.60.120.260">
    <property type="entry name" value="Galactose-binding domain-like"/>
    <property type="match status" value="1"/>
</dbReference>
<sequence length="564" mass="63818">MKHQKIVIETDVKIKMRDGVKLSADIYRPAAEGKYPVLLTRLPYGKTYGLHFLRPQAFAENGYVVVVQDVRGRYGSEGEFVPYIAEVDDGYDTIEWLAVQDFSNGNVGMFGLSYYGFTQVLAAISGAPHLKTIAPIMAQNSMTDVFNDHDGALELGMWETWNLESILPDMMVRKYAGTPEYADKMNELVKDLSNIEKWYDYKPYLDWPPMKKADAMPYYTELLQLERDHKHWETIDASKNYEKIKVPGMHVAGWYDCFLDKTIANFQNGHRKGLGDRLIIGPWTHANFVQMIGQRDFGMAANKWGEASRHDFHLEWFDYWLKGIEPKTAAAPIEYFVMGSNEWKEAKNWPLENTHFTPLYFHSEGEANSKSGNGTASFAKPKAEVPDSYTYDPENPVPSCGGGTLHKEQQPDGPHDQSVLEDREDILCYTTAPLQEALEVTGPVQVQLWAKTDAVSTDFTAKLVDVAPDGTAYNLADGIIRSTKQHTNVQGELLLYTIDLWSTSNKFLVGHQIRVEISSSNFPRFDPNPNTGKTFIDTVESVPAQQQIYHDADHPSHILLPIIK</sequence>
<dbReference type="GO" id="GO:0008239">
    <property type="term" value="F:dipeptidyl-peptidase activity"/>
    <property type="evidence" value="ECO:0007669"/>
    <property type="project" value="InterPro"/>
</dbReference>
<feature type="domain" description="Xaa-Pro dipeptidyl-peptidase C-terminal" evidence="3">
    <location>
        <begin position="314"/>
        <end position="559"/>
    </location>
</feature>